<dbReference type="PROSITE" id="PS50011">
    <property type="entry name" value="PROTEIN_KINASE_DOM"/>
    <property type="match status" value="1"/>
</dbReference>
<dbReference type="Pfam" id="PF00069">
    <property type="entry name" value="Pkinase"/>
    <property type="match status" value="1"/>
</dbReference>
<dbReference type="Gene3D" id="1.10.510.10">
    <property type="entry name" value="Transferase(Phosphotransferase) domain 1"/>
    <property type="match status" value="1"/>
</dbReference>
<organism evidence="5 6">
    <name type="scientific">Petrachloros mirabilis ULC683</name>
    <dbReference type="NCBI Taxonomy" id="2781853"/>
    <lineage>
        <taxon>Bacteria</taxon>
        <taxon>Bacillati</taxon>
        <taxon>Cyanobacteriota</taxon>
        <taxon>Cyanophyceae</taxon>
        <taxon>Synechococcales</taxon>
        <taxon>Petrachlorosaceae</taxon>
        <taxon>Petrachloros</taxon>
        <taxon>Petrachloros mirabilis</taxon>
    </lineage>
</organism>
<dbReference type="PANTHER" id="PTHR24363">
    <property type="entry name" value="SERINE/THREONINE PROTEIN KINASE"/>
    <property type="match status" value="1"/>
</dbReference>
<reference evidence="5" key="1">
    <citation type="submission" date="2019-12" db="EMBL/GenBank/DDBJ databases">
        <title>High-Quality draft genome sequences of three cyanobacteria isolated from the limestone walls of the Old Cathedral of Coimbra.</title>
        <authorList>
            <person name="Tiago I."/>
            <person name="Soares F."/>
            <person name="Portugal A."/>
        </authorList>
    </citation>
    <scope>NUCLEOTIDE SEQUENCE [LARGE SCALE GENOMIC DNA]</scope>
    <source>
        <strain evidence="5">C</strain>
    </source>
</reference>
<dbReference type="InterPro" id="IPR008271">
    <property type="entry name" value="Ser/Thr_kinase_AS"/>
</dbReference>
<feature type="transmembrane region" description="Helical" evidence="3">
    <location>
        <begin position="351"/>
        <end position="376"/>
    </location>
</feature>
<feature type="domain" description="Protein kinase" evidence="4">
    <location>
        <begin position="16"/>
        <end position="271"/>
    </location>
</feature>
<dbReference type="Proteomes" id="UP000607397">
    <property type="component" value="Unassembled WGS sequence"/>
</dbReference>
<sequence length="479" mass="53833">MTDLETTLPSTLQHRYIGQKRLGHRGGRTTILAQDRLTGRTVVLKLLRFDPEFEWDSLKLFEREAETLQTLQHPAVPRYLDCLEFEDGHRRGLALVQTYIDGLSLAQWLHQGRTFGAAEVQQLAQALLEILGYLHGRCPPVVHRDLKPSNILLRNASAHSIGEVFLVDFGAVQTLVASEGQTHTVVGTYGFMPPEQFGGRAVPASDLYSLGATLIAVVTGQNPADLPQENLRLQFSAPMLSPAFRRWLRQLTEPSLDQRFSTAEAALAALTQVDCEAKTDELGSVSGGAVARRPQDSRVSLVKTEKTLEIWVAPIGWNLGLLMLGAFAIAWNSFLVMWTGMALFIPWPFKLGVVLFSLPFWMVGVGMVGTIAFSLWGRVHLRLDDQWIERTYMLWGWRLRRPQPTPSQQIFALEHHPRSWQRDSEGSRVEVQPKLVILAGRHTYELGAEMQLMEADLDWLATELSTWLGLPIHRPVNRA</sequence>
<keyword evidence="3" id="KW-0472">Membrane</keyword>
<dbReference type="InterPro" id="IPR000719">
    <property type="entry name" value="Prot_kinase_dom"/>
</dbReference>
<keyword evidence="6" id="KW-1185">Reference proteome</keyword>
<dbReference type="EMBL" id="WVIC01000051">
    <property type="protein sequence ID" value="NCJ08405.1"/>
    <property type="molecule type" value="Genomic_DNA"/>
</dbReference>
<dbReference type="InterPro" id="IPR011009">
    <property type="entry name" value="Kinase-like_dom_sf"/>
</dbReference>
<evidence type="ECO:0000313" key="5">
    <source>
        <dbReference type="EMBL" id="NCJ08405.1"/>
    </source>
</evidence>
<dbReference type="PANTHER" id="PTHR24363:SF7">
    <property type="entry name" value="SERINE_THREONINE-PROTEIN KINASE-LIKE PROTEIN E"/>
    <property type="match status" value="1"/>
</dbReference>
<name>A0A8K2A9T8_9CYAN</name>
<evidence type="ECO:0000259" key="4">
    <source>
        <dbReference type="PROSITE" id="PS50011"/>
    </source>
</evidence>
<keyword evidence="3" id="KW-0812">Transmembrane</keyword>
<proteinExistence type="predicted"/>
<dbReference type="SUPFAM" id="SSF56112">
    <property type="entry name" value="Protein kinase-like (PK-like)"/>
    <property type="match status" value="1"/>
</dbReference>
<dbReference type="CDD" id="cd14014">
    <property type="entry name" value="STKc_PknB_like"/>
    <property type="match status" value="1"/>
</dbReference>
<comment type="caution">
    <text evidence="5">The sequence shown here is derived from an EMBL/GenBank/DDBJ whole genome shotgun (WGS) entry which is preliminary data.</text>
</comment>
<keyword evidence="2" id="KW-0067">ATP-binding</keyword>
<keyword evidence="5" id="KW-0418">Kinase</keyword>
<evidence type="ECO:0000256" key="2">
    <source>
        <dbReference type="ARBA" id="ARBA00022840"/>
    </source>
</evidence>
<dbReference type="GO" id="GO:0004674">
    <property type="term" value="F:protein serine/threonine kinase activity"/>
    <property type="evidence" value="ECO:0007669"/>
    <property type="project" value="TreeGrafter"/>
</dbReference>
<dbReference type="SMART" id="SM00220">
    <property type="entry name" value="S_TKc"/>
    <property type="match status" value="1"/>
</dbReference>
<evidence type="ECO:0000256" key="3">
    <source>
        <dbReference type="SAM" id="Phobius"/>
    </source>
</evidence>
<evidence type="ECO:0000313" key="6">
    <source>
        <dbReference type="Proteomes" id="UP000607397"/>
    </source>
</evidence>
<keyword evidence="5" id="KW-0808">Transferase</keyword>
<dbReference type="PROSITE" id="PS00108">
    <property type="entry name" value="PROTEIN_KINASE_ST"/>
    <property type="match status" value="1"/>
</dbReference>
<protein>
    <submittedName>
        <fullName evidence="5">Protein kinase</fullName>
    </submittedName>
</protein>
<dbReference type="AlphaFoldDB" id="A0A8K2A9T8"/>
<accession>A0A8K2A9T8</accession>
<dbReference type="RefSeq" id="WP_161826879.1">
    <property type="nucleotide sequence ID" value="NZ_WVIC01000051.1"/>
</dbReference>
<evidence type="ECO:0000256" key="1">
    <source>
        <dbReference type="ARBA" id="ARBA00022741"/>
    </source>
</evidence>
<keyword evidence="1" id="KW-0547">Nucleotide-binding</keyword>
<keyword evidence="3" id="KW-1133">Transmembrane helix</keyword>
<dbReference type="GO" id="GO:0005524">
    <property type="term" value="F:ATP binding"/>
    <property type="evidence" value="ECO:0007669"/>
    <property type="project" value="UniProtKB-KW"/>
</dbReference>
<gene>
    <name evidence="5" type="ORF">GS597_18205</name>
</gene>